<keyword evidence="8" id="KW-0732">Signal</keyword>
<evidence type="ECO:0000256" key="7">
    <source>
        <dbReference type="ARBA" id="ARBA00023136"/>
    </source>
</evidence>
<feature type="signal peptide" evidence="8">
    <location>
        <begin position="1"/>
        <end position="34"/>
    </location>
</feature>
<reference evidence="10 11" key="1">
    <citation type="journal article" date="2017" name="PLoS Biol.">
        <title>The sea cucumber genome provides insights into morphological evolution and visceral regeneration.</title>
        <authorList>
            <person name="Zhang X."/>
            <person name="Sun L."/>
            <person name="Yuan J."/>
            <person name="Sun Y."/>
            <person name="Gao Y."/>
            <person name="Zhang L."/>
            <person name="Li S."/>
            <person name="Dai H."/>
            <person name="Hamel J.F."/>
            <person name="Liu C."/>
            <person name="Yu Y."/>
            <person name="Liu S."/>
            <person name="Lin W."/>
            <person name="Guo K."/>
            <person name="Jin S."/>
            <person name="Xu P."/>
            <person name="Storey K.B."/>
            <person name="Huan P."/>
            <person name="Zhang T."/>
            <person name="Zhou Y."/>
            <person name="Zhang J."/>
            <person name="Lin C."/>
            <person name="Li X."/>
            <person name="Xing L."/>
            <person name="Huo D."/>
            <person name="Sun M."/>
            <person name="Wang L."/>
            <person name="Mercier A."/>
            <person name="Li F."/>
            <person name="Yang H."/>
            <person name="Xiang J."/>
        </authorList>
    </citation>
    <scope>NUCLEOTIDE SEQUENCE [LARGE SCALE GENOMIC DNA]</scope>
    <source>
        <strain evidence="10">Shaxun</strain>
        <tissue evidence="10">Muscle</tissue>
    </source>
</reference>
<feature type="domain" description="CWH43-like N-terminal" evidence="9">
    <location>
        <begin position="59"/>
        <end position="107"/>
    </location>
</feature>
<keyword evidence="3" id="KW-0337">GPI-anchor biosynthesis</keyword>
<gene>
    <name evidence="10" type="ORF">BSL78_28439</name>
</gene>
<evidence type="ECO:0000256" key="1">
    <source>
        <dbReference type="ARBA" id="ARBA00004653"/>
    </source>
</evidence>
<evidence type="ECO:0000256" key="8">
    <source>
        <dbReference type="SAM" id="SignalP"/>
    </source>
</evidence>
<dbReference type="EMBL" id="MRZV01002090">
    <property type="protein sequence ID" value="PIK34743.1"/>
    <property type="molecule type" value="Genomic_DNA"/>
</dbReference>
<keyword evidence="7" id="KW-0472">Membrane</keyword>
<evidence type="ECO:0000259" key="9">
    <source>
        <dbReference type="Pfam" id="PF10277"/>
    </source>
</evidence>
<comment type="similarity">
    <text evidence="2">Belongs to the PGAP2 family.</text>
</comment>
<comment type="subcellular location">
    <subcellularLocation>
        <location evidence="1">Golgi apparatus membrane</location>
        <topology evidence="1">Multi-pass membrane protein</topology>
    </subcellularLocation>
</comment>
<dbReference type="GO" id="GO:0005789">
    <property type="term" value="C:endoplasmic reticulum membrane"/>
    <property type="evidence" value="ECO:0007669"/>
    <property type="project" value="TreeGrafter"/>
</dbReference>
<protein>
    <submittedName>
        <fullName evidence="10">Putative post-GPI attachment to proteins factor 2</fullName>
    </submittedName>
</protein>
<evidence type="ECO:0000256" key="3">
    <source>
        <dbReference type="ARBA" id="ARBA00022502"/>
    </source>
</evidence>
<dbReference type="PANTHER" id="PTHR12892">
    <property type="entry name" value="FGF RECEPTOR ACTIVATING PROTEIN 1"/>
    <property type="match status" value="1"/>
</dbReference>
<evidence type="ECO:0000313" key="10">
    <source>
        <dbReference type="EMBL" id="PIK34743.1"/>
    </source>
</evidence>
<dbReference type="AlphaFoldDB" id="A0A2G8JG84"/>
<evidence type="ECO:0000256" key="2">
    <source>
        <dbReference type="ARBA" id="ARBA00007414"/>
    </source>
</evidence>
<dbReference type="Pfam" id="PF10277">
    <property type="entry name" value="Frag1"/>
    <property type="match status" value="1"/>
</dbReference>
<comment type="caution">
    <text evidence="10">The sequence shown here is derived from an EMBL/GenBank/DDBJ whole genome shotgun (WGS) entry which is preliminary data.</text>
</comment>
<dbReference type="STRING" id="307972.A0A2G8JG84"/>
<evidence type="ECO:0000313" key="11">
    <source>
        <dbReference type="Proteomes" id="UP000230750"/>
    </source>
</evidence>
<dbReference type="OrthoDB" id="68581at2759"/>
<dbReference type="Proteomes" id="UP000230750">
    <property type="component" value="Unassembled WGS sequence"/>
</dbReference>
<evidence type="ECO:0000256" key="5">
    <source>
        <dbReference type="ARBA" id="ARBA00022989"/>
    </source>
</evidence>
<dbReference type="InterPro" id="IPR039545">
    <property type="entry name" value="PGAP2"/>
</dbReference>
<dbReference type="InterPro" id="IPR019402">
    <property type="entry name" value="CWH43_N"/>
</dbReference>
<name>A0A2G8JG84_STIJA</name>
<keyword evidence="11" id="KW-1185">Reference proteome</keyword>
<keyword evidence="4" id="KW-0812">Transmembrane</keyword>
<accession>A0A2G8JG84</accession>
<feature type="chain" id="PRO_5013688097" evidence="8">
    <location>
        <begin position="35"/>
        <end position="122"/>
    </location>
</feature>
<sequence>MYFINRKPRLARDVLHWFPALQLSLCFSCALCIAWPQCQKTIRTQNHSNGSGGFLDKRCCFVTAMGFYYLHNAYCRPGVYTIFAFLEYIIVLSNIAYHVCVSLDFSDREIRFGVIQSKNSLN</sequence>
<evidence type="ECO:0000256" key="6">
    <source>
        <dbReference type="ARBA" id="ARBA00023034"/>
    </source>
</evidence>
<dbReference type="PANTHER" id="PTHR12892:SF11">
    <property type="entry name" value="POST-GPI ATTACHMENT TO PROTEINS FACTOR 2"/>
    <property type="match status" value="1"/>
</dbReference>
<keyword evidence="6" id="KW-0333">Golgi apparatus</keyword>
<evidence type="ECO:0000256" key="4">
    <source>
        <dbReference type="ARBA" id="ARBA00022692"/>
    </source>
</evidence>
<dbReference type="GO" id="GO:0000139">
    <property type="term" value="C:Golgi membrane"/>
    <property type="evidence" value="ECO:0007669"/>
    <property type="project" value="UniProtKB-SubCell"/>
</dbReference>
<keyword evidence="5" id="KW-1133">Transmembrane helix</keyword>
<dbReference type="GO" id="GO:0006506">
    <property type="term" value="P:GPI anchor biosynthetic process"/>
    <property type="evidence" value="ECO:0007669"/>
    <property type="project" value="UniProtKB-KW"/>
</dbReference>
<organism evidence="10 11">
    <name type="scientific">Stichopus japonicus</name>
    <name type="common">Sea cucumber</name>
    <dbReference type="NCBI Taxonomy" id="307972"/>
    <lineage>
        <taxon>Eukaryota</taxon>
        <taxon>Metazoa</taxon>
        <taxon>Echinodermata</taxon>
        <taxon>Eleutherozoa</taxon>
        <taxon>Echinozoa</taxon>
        <taxon>Holothuroidea</taxon>
        <taxon>Aspidochirotacea</taxon>
        <taxon>Aspidochirotida</taxon>
        <taxon>Stichopodidae</taxon>
        <taxon>Apostichopus</taxon>
    </lineage>
</organism>
<proteinExistence type="inferred from homology"/>